<organism evidence="1">
    <name type="scientific">Rhodopseudomonas palustris (strain ATCC BAA-98 / CGA009)</name>
    <dbReference type="NCBI Taxonomy" id="258594"/>
    <lineage>
        <taxon>Bacteria</taxon>
        <taxon>Pseudomonadati</taxon>
        <taxon>Pseudomonadota</taxon>
        <taxon>Alphaproteobacteria</taxon>
        <taxon>Hyphomicrobiales</taxon>
        <taxon>Nitrobacteraceae</taxon>
        <taxon>Rhodopseudomonas</taxon>
    </lineage>
</organism>
<dbReference type="EMBL" id="BX572600">
    <property type="protein sequence ID" value="CAE27687.1"/>
    <property type="molecule type" value="Genomic_DNA"/>
</dbReference>
<accession>Q6N7L1</accession>
<gene>
    <name evidence="1" type="ordered locus">RPA2246</name>
</gene>
<dbReference type="HOGENOM" id="CLU_1823844_0_0_5"/>
<dbReference type="AlphaFoldDB" id="Q6N7L1"/>
<dbReference type="eggNOG" id="ENOG50341TP">
    <property type="taxonomic scope" value="Bacteria"/>
</dbReference>
<evidence type="ECO:0000313" key="1">
    <source>
        <dbReference type="EMBL" id="CAE27687.1"/>
    </source>
</evidence>
<proteinExistence type="predicted"/>
<protein>
    <submittedName>
        <fullName evidence="1">Uncharacterized protein</fullName>
    </submittedName>
</protein>
<sequence>MRAGWATTGERRMSDEDLLSEAKQRFLDAQQDVETLRQKIAVAQCPLQIGDTVMIVDGGKTYEGVVEHVGHAMSAAELLGPVVGAPTLWAASGHRVNKTTGQIGKWSFAIVSDSAEFLDGKWVIAERSIEALLGLAPHNGR</sequence>
<name>Q6N7L1_RHOPA</name>
<reference evidence="1" key="1">
    <citation type="journal article" date="2004" name="Nat. Biotechnol.">
        <title>Complete genome sequence of the metabolically versatile photosynthetic bacterium Rhodopseudomonas palustris.</title>
        <authorList>
            <person name="Larimer F.W."/>
            <person name="Chain P."/>
            <person name="Hauser L."/>
            <person name="Lamerdin J."/>
            <person name="Malfatti S."/>
            <person name="Do L."/>
            <person name="Land M.L."/>
            <person name="Pelletier D.A."/>
            <person name="Beatty J.T."/>
            <person name="Lang A.S."/>
            <person name="Tabita F.R."/>
            <person name="Gibson J.L."/>
            <person name="Hanson T.E."/>
            <person name="Bobst C."/>
            <person name="Torres J.L."/>
            <person name="Peres C."/>
            <person name="Harrison F.H."/>
            <person name="Gibson J."/>
            <person name="Harwood C.S."/>
        </authorList>
    </citation>
    <scope>NUCLEOTIDE SEQUENCE [LARGE SCALE GENOMIC DNA]</scope>
    <source>
        <strain evidence="1">CGA009</strain>
    </source>
</reference>